<protein>
    <submittedName>
        <fullName evidence="1">Uncharacterized protein</fullName>
    </submittedName>
</protein>
<dbReference type="AlphaFoldDB" id="W2V0K6"/>
<evidence type="ECO:0000313" key="2">
    <source>
        <dbReference type="Proteomes" id="UP000018951"/>
    </source>
</evidence>
<reference evidence="1 2" key="1">
    <citation type="journal article" date="2013" name="PLoS ONE">
        <title>Bacterial endosymbiosis in a chordate host: long-term co-evolution and conservation of secondary metabolism.</title>
        <authorList>
            <person name="Kwan J.C."/>
            <person name="Schmidt E.W."/>
        </authorList>
    </citation>
    <scope>NUCLEOTIDE SEQUENCE [LARGE SCALE GENOMIC DNA]</scope>
    <source>
        <strain evidence="2">L6</strain>
    </source>
</reference>
<gene>
    <name evidence="1" type="ORF">P857_944</name>
</gene>
<evidence type="ECO:0000313" key="1">
    <source>
        <dbReference type="EMBL" id="ETO91769.1"/>
    </source>
</evidence>
<proteinExistence type="predicted"/>
<organism evidence="1 2">
    <name type="scientific">Candidatus Xenolissoclinum pacificiensis L6</name>
    <dbReference type="NCBI Taxonomy" id="1401685"/>
    <lineage>
        <taxon>Bacteria</taxon>
        <taxon>Pseudomonadati</taxon>
        <taxon>Pseudomonadota</taxon>
        <taxon>Alphaproteobacteria</taxon>
        <taxon>Rickettsiales</taxon>
        <taxon>Anaplasmataceae</taxon>
        <taxon>Candidatus Xenolissoclinum</taxon>
    </lineage>
</organism>
<name>W2V0K6_9RICK</name>
<comment type="caution">
    <text evidence="1">The sequence shown here is derived from an EMBL/GenBank/DDBJ whole genome shotgun (WGS) entry which is preliminary data.</text>
</comment>
<dbReference type="Proteomes" id="UP000018951">
    <property type="component" value="Unassembled WGS sequence"/>
</dbReference>
<keyword evidence="2" id="KW-1185">Reference proteome</keyword>
<sequence length="46" mass="5545">MAIKDKVFKDDMDFNELVARVKIKLIIVRMYKSQKRIGKIKLLMIY</sequence>
<dbReference type="EMBL" id="AXCJ01000001">
    <property type="protein sequence ID" value="ETO91769.1"/>
    <property type="molecule type" value="Genomic_DNA"/>
</dbReference>
<accession>W2V0K6</accession>